<feature type="compositionally biased region" description="Pro residues" evidence="1">
    <location>
        <begin position="46"/>
        <end position="64"/>
    </location>
</feature>
<name>A0ABN9Z6V5_PIPNA</name>
<evidence type="ECO:0000313" key="2">
    <source>
        <dbReference type="EMBL" id="CAK6433904.1"/>
    </source>
</evidence>
<feature type="compositionally biased region" description="Low complexity" evidence="1">
    <location>
        <begin position="99"/>
        <end position="113"/>
    </location>
</feature>
<reference evidence="2" key="1">
    <citation type="submission" date="2023-12" db="EMBL/GenBank/DDBJ databases">
        <authorList>
            <person name="Brown T."/>
        </authorList>
    </citation>
    <scope>NUCLEOTIDE SEQUENCE</scope>
</reference>
<keyword evidence="3" id="KW-1185">Reference proteome</keyword>
<evidence type="ECO:0000256" key="1">
    <source>
        <dbReference type="SAM" id="MobiDB-lite"/>
    </source>
</evidence>
<accession>A0ABN9Z6V5</accession>
<evidence type="ECO:0000313" key="3">
    <source>
        <dbReference type="Proteomes" id="UP001314169"/>
    </source>
</evidence>
<feature type="region of interest" description="Disordered" evidence="1">
    <location>
        <begin position="29"/>
        <end position="113"/>
    </location>
</feature>
<proteinExistence type="predicted"/>
<sequence>MHNEGAPRLHAGAPGPLLYLKPRCCERVSAAAGAQRIRSPGSSSPEKPPPPQSWKPGSRSPPAPTFFFSRKGLPGARPRPGVASGGGGGDAGGRGAVHGLGAMREPAAAAARS</sequence>
<protein>
    <submittedName>
        <fullName evidence="2">Uncharacterized protein</fullName>
    </submittedName>
</protein>
<gene>
    <name evidence="2" type="ORF">MPIPNATIZW_LOCUS2210</name>
</gene>
<dbReference type="Proteomes" id="UP001314169">
    <property type="component" value="Chromosome 10"/>
</dbReference>
<dbReference type="EMBL" id="OY882867">
    <property type="protein sequence ID" value="CAK6433904.1"/>
    <property type="molecule type" value="Genomic_DNA"/>
</dbReference>
<feature type="compositionally biased region" description="Gly residues" evidence="1">
    <location>
        <begin position="83"/>
        <end position="98"/>
    </location>
</feature>
<organism evidence="2 3">
    <name type="scientific">Pipistrellus nathusii</name>
    <name type="common">Nathusius' pipistrelle</name>
    <dbReference type="NCBI Taxonomy" id="59473"/>
    <lineage>
        <taxon>Eukaryota</taxon>
        <taxon>Metazoa</taxon>
        <taxon>Chordata</taxon>
        <taxon>Craniata</taxon>
        <taxon>Vertebrata</taxon>
        <taxon>Euteleostomi</taxon>
        <taxon>Mammalia</taxon>
        <taxon>Eutheria</taxon>
        <taxon>Laurasiatheria</taxon>
        <taxon>Chiroptera</taxon>
        <taxon>Yangochiroptera</taxon>
        <taxon>Vespertilionidae</taxon>
        <taxon>Pipistrellus</taxon>
    </lineage>
</organism>